<feature type="non-terminal residue" evidence="1">
    <location>
        <position position="529"/>
    </location>
</feature>
<dbReference type="InterPro" id="IPR010994">
    <property type="entry name" value="RuvA_2-like"/>
</dbReference>
<accession>A0A5J4Q5G4</accession>
<sequence length="529" mass="61169">MIIVLSLQPLNNYLLSLMKRITASVLVSLFFTVTTLIAQNNITSSWEEIIEQLSSNEDENTGWENEMEELDEHAANPVNLNGITKEELEQFPFLSDIQIENVLAYLYIHGEMQTVYELQLVEEMDMQTICYLLPFICVRPLEAKEPPFSFSEVLKYGKNELLTRLDVPFYKRKGYENSYQGTPQYHSLRYGFRYREKLYWGITAEKDAGEPFFAWHNKQGYDYYSFYCLLQNYRRLKTLAIGNYRLSFGQGLVISSDYLMGKTASASTVGTRKSGIKKHSSTDEYNYFRGIASAVNVGDFTLSTFYSHRSLDGIATDTTITSIQKTGLHRTRKEAERKEIFSLQLAGTNISFAQNRLKASVTGIYYFFDRPYRPQVREYSKYNMQGNNFYNAGADYRFRLKRLLFLGEAAIGKNGGTAALNSVQYVSPSGYKVMLLHRYYIYNYWAMFARSFSEGGYVQNEKGLYAAVEGNPIRYWQFFASADLFAFPWLKYGIDRPSSGFGALMQLSYSPRKDLTMSLRYQYKKKDKN</sequence>
<dbReference type="SUPFAM" id="SSF47781">
    <property type="entry name" value="RuvA domain 2-like"/>
    <property type="match status" value="1"/>
</dbReference>
<dbReference type="AlphaFoldDB" id="A0A5J4Q5G4"/>
<comment type="caution">
    <text evidence="1">The sequence shown here is derived from an EMBL/GenBank/DDBJ whole genome shotgun (WGS) entry which is preliminary data.</text>
</comment>
<gene>
    <name evidence="1" type="ORF">EZS27_032622</name>
</gene>
<proteinExistence type="predicted"/>
<protein>
    <recommendedName>
        <fullName evidence="2">Helix-hairpin-helix domain-containing protein</fullName>
    </recommendedName>
</protein>
<organism evidence="1">
    <name type="scientific">termite gut metagenome</name>
    <dbReference type="NCBI Taxonomy" id="433724"/>
    <lineage>
        <taxon>unclassified sequences</taxon>
        <taxon>metagenomes</taxon>
        <taxon>organismal metagenomes</taxon>
    </lineage>
</organism>
<name>A0A5J4Q5G4_9ZZZZ</name>
<reference evidence="1" key="1">
    <citation type="submission" date="2019-03" db="EMBL/GenBank/DDBJ databases">
        <title>Single cell metagenomics reveals metabolic interactions within the superorganism composed of flagellate Streblomastix strix and complex community of Bacteroidetes bacteria on its surface.</title>
        <authorList>
            <person name="Treitli S.C."/>
            <person name="Kolisko M."/>
            <person name="Husnik F."/>
            <person name="Keeling P."/>
            <person name="Hampl V."/>
        </authorList>
    </citation>
    <scope>NUCLEOTIDE SEQUENCE</scope>
    <source>
        <strain evidence="1">STM</strain>
    </source>
</reference>
<dbReference type="EMBL" id="SNRY01004607">
    <property type="protein sequence ID" value="KAA6317186.1"/>
    <property type="molecule type" value="Genomic_DNA"/>
</dbReference>
<evidence type="ECO:0008006" key="2">
    <source>
        <dbReference type="Google" id="ProtNLM"/>
    </source>
</evidence>
<evidence type="ECO:0000313" key="1">
    <source>
        <dbReference type="EMBL" id="KAA6317186.1"/>
    </source>
</evidence>